<dbReference type="Gene3D" id="1.10.10.10">
    <property type="entry name" value="Winged helix-like DNA-binding domain superfamily/Winged helix DNA-binding domain"/>
    <property type="match status" value="1"/>
</dbReference>
<dbReference type="InterPro" id="IPR036388">
    <property type="entry name" value="WH-like_DNA-bd_sf"/>
</dbReference>
<evidence type="ECO:0000313" key="11">
    <source>
        <dbReference type="EMBL" id="ONM46235.1"/>
    </source>
</evidence>
<accession>A0A1W0ASX5</accession>
<dbReference type="STRING" id="1538463.B0T36_19675"/>
<feature type="domain" description="Response regulatory" evidence="9">
    <location>
        <begin position="2"/>
        <end position="116"/>
    </location>
</feature>
<keyword evidence="12" id="KW-1185">Reference proteome</keyword>
<dbReference type="EMBL" id="MUMY01000028">
    <property type="protein sequence ID" value="ONM46235.1"/>
    <property type="molecule type" value="Genomic_DNA"/>
</dbReference>
<dbReference type="FunFam" id="1.10.10.10:FF:000005">
    <property type="entry name" value="Two-component system response regulator"/>
    <property type="match status" value="1"/>
</dbReference>
<proteinExistence type="predicted"/>
<dbReference type="Gene3D" id="6.10.250.690">
    <property type="match status" value="1"/>
</dbReference>
<dbReference type="GO" id="GO:0000156">
    <property type="term" value="F:phosphorelay response regulator activity"/>
    <property type="evidence" value="ECO:0007669"/>
    <property type="project" value="TreeGrafter"/>
</dbReference>
<dbReference type="GO" id="GO:0005829">
    <property type="term" value="C:cytosol"/>
    <property type="evidence" value="ECO:0007669"/>
    <property type="project" value="TreeGrafter"/>
</dbReference>
<keyword evidence="3" id="KW-0902">Two-component regulatory system</keyword>
<dbReference type="GO" id="GO:0032993">
    <property type="term" value="C:protein-DNA complex"/>
    <property type="evidence" value="ECO:0007669"/>
    <property type="project" value="TreeGrafter"/>
</dbReference>
<feature type="DNA-binding region" description="OmpR/PhoB-type" evidence="8">
    <location>
        <begin position="124"/>
        <end position="222"/>
    </location>
</feature>
<dbReference type="Pfam" id="PF00486">
    <property type="entry name" value="Trans_reg_C"/>
    <property type="match status" value="1"/>
</dbReference>
<dbReference type="PROSITE" id="PS51755">
    <property type="entry name" value="OMPR_PHOB"/>
    <property type="match status" value="1"/>
</dbReference>
<dbReference type="CDD" id="cd00383">
    <property type="entry name" value="trans_reg_C"/>
    <property type="match status" value="1"/>
</dbReference>
<comment type="caution">
    <text evidence="11">The sequence shown here is derived from an EMBL/GenBank/DDBJ whole genome shotgun (WGS) entry which is preliminary data.</text>
</comment>
<feature type="modified residue" description="4-aspartylphosphate" evidence="7">
    <location>
        <position position="51"/>
    </location>
</feature>
<evidence type="ECO:0000256" key="3">
    <source>
        <dbReference type="ARBA" id="ARBA00023012"/>
    </source>
</evidence>
<evidence type="ECO:0000256" key="8">
    <source>
        <dbReference type="PROSITE-ProRule" id="PRU01091"/>
    </source>
</evidence>
<dbReference type="SMART" id="SM00448">
    <property type="entry name" value="REC"/>
    <property type="match status" value="1"/>
</dbReference>
<gene>
    <name evidence="11" type="ORF">B0T46_23920</name>
</gene>
<dbReference type="InterPro" id="IPR001789">
    <property type="entry name" value="Sig_transdc_resp-reg_receiver"/>
</dbReference>
<dbReference type="Gene3D" id="3.40.50.2300">
    <property type="match status" value="1"/>
</dbReference>
<protein>
    <submittedName>
        <fullName evidence="11">DNA-binding response regulator</fullName>
    </submittedName>
</protein>
<keyword evidence="6" id="KW-0804">Transcription</keyword>
<dbReference type="Proteomes" id="UP000188836">
    <property type="component" value="Unassembled WGS sequence"/>
</dbReference>
<evidence type="ECO:0000259" key="9">
    <source>
        <dbReference type="PROSITE" id="PS50110"/>
    </source>
</evidence>
<dbReference type="AlphaFoldDB" id="A0A1W0ASX5"/>
<evidence type="ECO:0000313" key="12">
    <source>
        <dbReference type="Proteomes" id="UP000188836"/>
    </source>
</evidence>
<dbReference type="CDD" id="cd19935">
    <property type="entry name" value="REC_OmpR_CusR-like"/>
    <property type="match status" value="1"/>
</dbReference>
<dbReference type="OrthoDB" id="5242569at2"/>
<dbReference type="InterPro" id="IPR011006">
    <property type="entry name" value="CheY-like_superfamily"/>
</dbReference>
<evidence type="ECO:0000256" key="4">
    <source>
        <dbReference type="ARBA" id="ARBA00023015"/>
    </source>
</evidence>
<evidence type="ECO:0000256" key="7">
    <source>
        <dbReference type="PROSITE-ProRule" id="PRU00169"/>
    </source>
</evidence>
<keyword evidence="2 7" id="KW-0597">Phosphoprotein</keyword>
<evidence type="ECO:0000256" key="5">
    <source>
        <dbReference type="ARBA" id="ARBA00023125"/>
    </source>
</evidence>
<evidence type="ECO:0000256" key="1">
    <source>
        <dbReference type="ARBA" id="ARBA00004496"/>
    </source>
</evidence>
<evidence type="ECO:0000259" key="10">
    <source>
        <dbReference type="PROSITE" id="PS51755"/>
    </source>
</evidence>
<dbReference type="FunFam" id="3.40.50.2300:FF:000001">
    <property type="entry name" value="DNA-binding response regulator PhoB"/>
    <property type="match status" value="1"/>
</dbReference>
<dbReference type="InterPro" id="IPR001867">
    <property type="entry name" value="OmpR/PhoB-type_DNA-bd"/>
</dbReference>
<dbReference type="RefSeq" id="WP_077121259.1">
    <property type="nucleotide sequence ID" value="NZ_LOKT01000014.1"/>
</dbReference>
<organism evidence="11 12">
    <name type="scientific">Nocardia donostiensis</name>
    <dbReference type="NCBI Taxonomy" id="1538463"/>
    <lineage>
        <taxon>Bacteria</taxon>
        <taxon>Bacillati</taxon>
        <taxon>Actinomycetota</taxon>
        <taxon>Actinomycetes</taxon>
        <taxon>Mycobacteriales</taxon>
        <taxon>Nocardiaceae</taxon>
        <taxon>Nocardia</taxon>
    </lineage>
</organism>
<comment type="subcellular location">
    <subcellularLocation>
        <location evidence="1">Cytoplasm</location>
    </subcellularLocation>
</comment>
<keyword evidence="5 8" id="KW-0238">DNA-binding</keyword>
<dbReference type="PROSITE" id="PS50110">
    <property type="entry name" value="RESPONSE_REGULATORY"/>
    <property type="match status" value="1"/>
</dbReference>
<evidence type="ECO:0000256" key="2">
    <source>
        <dbReference type="ARBA" id="ARBA00022553"/>
    </source>
</evidence>
<feature type="domain" description="OmpR/PhoB-type" evidence="10">
    <location>
        <begin position="124"/>
        <end position="222"/>
    </location>
</feature>
<sequence length="224" mass="25059">MRILVVDDESRFADGLRRGLQAEGFAVDLAYTATDGLWRAREVRYDALILDVMMPGMSGYAVCRILRDEGNWAPILMLTAKDGVWDQVEGLDTGADDYVIKPVDFPVLVARLRALIRRGRPERPTSLRVGSLCLDPATREVRRGDTPVRLTAREFAILAFFAREPGVIRSKSDILAGVWHGEFDGDSNIVEVYIAHLRAKIDKPFALDTIRTIRGAGYRLMPDV</sequence>
<dbReference type="SUPFAM" id="SSF52172">
    <property type="entry name" value="CheY-like"/>
    <property type="match status" value="1"/>
</dbReference>
<dbReference type="Pfam" id="PF00072">
    <property type="entry name" value="Response_reg"/>
    <property type="match status" value="1"/>
</dbReference>
<dbReference type="SMART" id="SM00862">
    <property type="entry name" value="Trans_reg_C"/>
    <property type="match status" value="1"/>
</dbReference>
<dbReference type="GO" id="GO:0000976">
    <property type="term" value="F:transcription cis-regulatory region binding"/>
    <property type="evidence" value="ECO:0007669"/>
    <property type="project" value="TreeGrafter"/>
</dbReference>
<dbReference type="PANTHER" id="PTHR48111">
    <property type="entry name" value="REGULATOR OF RPOS"/>
    <property type="match status" value="1"/>
</dbReference>
<evidence type="ECO:0000256" key="6">
    <source>
        <dbReference type="ARBA" id="ARBA00023163"/>
    </source>
</evidence>
<keyword evidence="4" id="KW-0805">Transcription regulation</keyword>
<dbReference type="GO" id="GO:0006355">
    <property type="term" value="P:regulation of DNA-templated transcription"/>
    <property type="evidence" value="ECO:0007669"/>
    <property type="project" value="InterPro"/>
</dbReference>
<dbReference type="PANTHER" id="PTHR48111:SF22">
    <property type="entry name" value="REGULATOR OF RPOS"/>
    <property type="match status" value="1"/>
</dbReference>
<dbReference type="InterPro" id="IPR039420">
    <property type="entry name" value="WalR-like"/>
</dbReference>
<name>A0A1W0ASX5_9NOCA</name>
<reference evidence="11 12" key="1">
    <citation type="journal article" date="2016" name="Antonie Van Leeuwenhoek">
        <title>Nocardia donostiensis sp. nov., isolated from human respiratory specimens.</title>
        <authorList>
            <person name="Ercibengoa M."/>
            <person name="Bell M."/>
            <person name="Marimon J.M."/>
            <person name="Humrighouse B."/>
            <person name="Klenk H.P."/>
            <person name="Potter G."/>
            <person name="Perez-Trallero E."/>
        </authorList>
    </citation>
    <scope>NUCLEOTIDE SEQUENCE [LARGE SCALE GENOMIC DNA]</scope>
    <source>
        <strain evidence="11 12">X1655</strain>
    </source>
</reference>